<organism evidence="4 5">
    <name type="scientific">Multifurca ochricompacta</name>
    <dbReference type="NCBI Taxonomy" id="376703"/>
    <lineage>
        <taxon>Eukaryota</taxon>
        <taxon>Fungi</taxon>
        <taxon>Dikarya</taxon>
        <taxon>Basidiomycota</taxon>
        <taxon>Agaricomycotina</taxon>
        <taxon>Agaricomycetes</taxon>
        <taxon>Russulales</taxon>
        <taxon>Russulaceae</taxon>
        <taxon>Multifurca</taxon>
    </lineage>
</organism>
<dbReference type="Proteomes" id="UP001203297">
    <property type="component" value="Unassembled WGS sequence"/>
</dbReference>
<evidence type="ECO:0000259" key="3">
    <source>
        <dbReference type="Pfam" id="PF01073"/>
    </source>
</evidence>
<proteinExistence type="inferred from homology"/>
<name>A0AAD4M7U4_9AGAM</name>
<dbReference type="PANTHER" id="PTHR43245:SF51">
    <property type="entry name" value="SHORT CHAIN DEHYDROGENASE_REDUCTASE FAMILY 42E, MEMBER 2"/>
    <property type="match status" value="1"/>
</dbReference>
<keyword evidence="2" id="KW-0560">Oxidoreductase</keyword>
<dbReference type="InterPro" id="IPR002225">
    <property type="entry name" value="3Beta_OHSteriod_DH/Estase"/>
</dbReference>
<dbReference type="PANTHER" id="PTHR43245">
    <property type="entry name" value="BIFUNCTIONAL POLYMYXIN RESISTANCE PROTEIN ARNA"/>
    <property type="match status" value="1"/>
</dbReference>
<gene>
    <name evidence="4" type="ORF">B0F90DRAFT_1809207</name>
</gene>
<sequence length="417" mass="46262">MLIGTLLNLSIRLRGPHPRATEFASNYSEDDLASVSYTDIDMLDAIPRNPTHEGYVVIGGSGFVGSYIVRLLILRGETNVRVLDLAPPPQDFASHPSLTFTKVDITSPSSVRSALVTPFPSGVLPSVIFHTAATIRFWERAAYTFDASHRVNKTPTGVIVVYTSSADVAIPTSRFMQLDKHYELPPWNKIIISDDDEPLRGSAAPRSSYGRSKIIAERLVLEANSVDGLRTGSLRPGQTITGPNDRFYTSTLVFPRVPVFDSLWSHTNVCVWDVAAAHLTFEDALRRDPANVGGEAFLITGNGPPWSMKDSRAALKYYSRRELIFDDVQPLLVFLLAHIGQRPGLTPRWMGELIYLQPATLEYMRDVVIDDSRARKMIGYRPQWQTAQVMKYTVDQLESGNGKTDIRHGLQLSSAGS</sequence>
<evidence type="ECO:0000313" key="5">
    <source>
        <dbReference type="Proteomes" id="UP001203297"/>
    </source>
</evidence>
<evidence type="ECO:0000313" key="4">
    <source>
        <dbReference type="EMBL" id="KAI0304366.1"/>
    </source>
</evidence>
<accession>A0AAD4M7U4</accession>
<comment type="caution">
    <text evidence="4">The sequence shown here is derived from an EMBL/GenBank/DDBJ whole genome shotgun (WGS) entry which is preliminary data.</text>
</comment>
<evidence type="ECO:0000256" key="1">
    <source>
        <dbReference type="ARBA" id="ARBA00009219"/>
    </source>
</evidence>
<feature type="domain" description="3-beta hydroxysteroid dehydrogenase/isomerase" evidence="3">
    <location>
        <begin position="56"/>
        <end position="305"/>
    </location>
</feature>
<dbReference type="GO" id="GO:0016616">
    <property type="term" value="F:oxidoreductase activity, acting on the CH-OH group of donors, NAD or NADP as acceptor"/>
    <property type="evidence" value="ECO:0007669"/>
    <property type="project" value="InterPro"/>
</dbReference>
<comment type="similarity">
    <text evidence="1">Belongs to the 3-beta-HSD family.</text>
</comment>
<dbReference type="AlphaFoldDB" id="A0AAD4M7U4"/>
<dbReference type="InterPro" id="IPR050177">
    <property type="entry name" value="Lipid_A_modif_metabolic_enz"/>
</dbReference>
<dbReference type="SUPFAM" id="SSF51735">
    <property type="entry name" value="NAD(P)-binding Rossmann-fold domains"/>
    <property type="match status" value="1"/>
</dbReference>
<dbReference type="EMBL" id="WTXG01000007">
    <property type="protein sequence ID" value="KAI0304366.1"/>
    <property type="molecule type" value="Genomic_DNA"/>
</dbReference>
<dbReference type="GO" id="GO:0006694">
    <property type="term" value="P:steroid biosynthetic process"/>
    <property type="evidence" value="ECO:0007669"/>
    <property type="project" value="InterPro"/>
</dbReference>
<dbReference type="InterPro" id="IPR036291">
    <property type="entry name" value="NAD(P)-bd_dom_sf"/>
</dbReference>
<keyword evidence="5" id="KW-1185">Reference proteome</keyword>
<protein>
    <recommendedName>
        <fullName evidence="3">3-beta hydroxysteroid dehydrogenase/isomerase domain-containing protein</fullName>
    </recommendedName>
</protein>
<evidence type="ECO:0000256" key="2">
    <source>
        <dbReference type="ARBA" id="ARBA00023002"/>
    </source>
</evidence>
<dbReference type="Gene3D" id="3.40.50.720">
    <property type="entry name" value="NAD(P)-binding Rossmann-like Domain"/>
    <property type="match status" value="1"/>
</dbReference>
<reference evidence="4" key="1">
    <citation type="journal article" date="2022" name="New Phytol.">
        <title>Evolutionary transition to the ectomycorrhizal habit in the genomes of a hyperdiverse lineage of mushroom-forming fungi.</title>
        <authorList>
            <person name="Looney B."/>
            <person name="Miyauchi S."/>
            <person name="Morin E."/>
            <person name="Drula E."/>
            <person name="Courty P.E."/>
            <person name="Kohler A."/>
            <person name="Kuo A."/>
            <person name="LaButti K."/>
            <person name="Pangilinan J."/>
            <person name="Lipzen A."/>
            <person name="Riley R."/>
            <person name="Andreopoulos W."/>
            <person name="He G."/>
            <person name="Johnson J."/>
            <person name="Nolan M."/>
            <person name="Tritt A."/>
            <person name="Barry K.W."/>
            <person name="Grigoriev I.V."/>
            <person name="Nagy L.G."/>
            <person name="Hibbett D."/>
            <person name="Henrissat B."/>
            <person name="Matheny P.B."/>
            <person name="Labbe J."/>
            <person name="Martin F.M."/>
        </authorList>
    </citation>
    <scope>NUCLEOTIDE SEQUENCE</scope>
    <source>
        <strain evidence="4">BPL690</strain>
    </source>
</reference>
<dbReference type="Pfam" id="PF01073">
    <property type="entry name" value="3Beta_HSD"/>
    <property type="match status" value="1"/>
</dbReference>